<dbReference type="EMBL" id="JAQQXQ010000004">
    <property type="protein sequence ID" value="MDC8754307.1"/>
    <property type="molecule type" value="Genomic_DNA"/>
</dbReference>
<reference evidence="1 2" key="1">
    <citation type="submission" date="2022-10" db="EMBL/GenBank/DDBJ databases">
        <title>Erythrobacter sp. sf7 Genome sequencing.</title>
        <authorList>
            <person name="Park S."/>
        </authorList>
    </citation>
    <scope>NUCLEOTIDE SEQUENCE [LARGE SCALE GENOMIC DNA]</scope>
    <source>
        <strain evidence="2">sf7</strain>
    </source>
</reference>
<dbReference type="PANTHER" id="PTHR43747:SF4">
    <property type="entry name" value="FLAVIN-DEPENDENT TRYPTOPHAN HALOGENASE"/>
    <property type="match status" value="1"/>
</dbReference>
<dbReference type="SUPFAM" id="SSF51905">
    <property type="entry name" value="FAD/NAD(P)-binding domain"/>
    <property type="match status" value="1"/>
</dbReference>
<dbReference type="Pfam" id="PF04820">
    <property type="entry name" value="Trp_halogenase"/>
    <property type="match status" value="1"/>
</dbReference>
<dbReference type="InterPro" id="IPR036188">
    <property type="entry name" value="FAD/NAD-bd_sf"/>
</dbReference>
<gene>
    <name evidence="1" type="ORF">OIK40_06575</name>
</gene>
<proteinExistence type="predicted"/>
<dbReference type="Proteomes" id="UP001216558">
    <property type="component" value="Unassembled WGS sequence"/>
</dbReference>
<dbReference type="PIRSF" id="PIRSF011396">
    <property type="entry name" value="Trp_halogenase"/>
    <property type="match status" value="1"/>
</dbReference>
<dbReference type="PANTHER" id="PTHR43747">
    <property type="entry name" value="FAD-BINDING PROTEIN"/>
    <property type="match status" value="1"/>
</dbReference>
<name>A0ABT5JNG3_9SPHN</name>
<dbReference type="RefSeq" id="WP_273677191.1">
    <property type="nucleotide sequence ID" value="NZ_JAQQXQ010000004.1"/>
</dbReference>
<sequence length="509" mass="56639">MTEAAPAPAPLKHIVIVGGGSAGWMTAAALAHAVGRDCAITLIESEAIGTVGVGEATIPPIRHFNRRLGIDEATFVRETQGSYKLGIQFVDWGRKGHSYFHPFGQYGAEFDQVPFYHHWMREWIEGRVEGPIDDFSMCWAMAKAGKFTHPSTDRRLIQSTFDYAYHFDAGLYAAYLRRFAEQRGVKRIEGRVVDVALRGEDGFIESVTLESGEAIAGEFFIDCSGFRGLLIEDALEAGYDNWQHWLPCDRAVAVPCEKGDFTPYTRSTAKAAGWQWRIPLQHRTGNGYVHCSQFISEDEAAAELLSTLDGKPLADPRTLRFVTGKRREFWKKNCVAIGLSAGFMEPLESTSLHLIQYGILRLIALLPDSAMSPLLTREYNAQTAKEYELIRDFLILHYKASTRDDSELWRYCAAMPIPDSLQYKIDHFSAHGMLVADGQELFANPSWIAVYLGQGIVPQRAPALAAMRSEVPVTQRLAQIREAMDEAVAAMPAHGEFIARHCAAPPIPA</sequence>
<organism evidence="1 2">
    <name type="scientific">Erythrobacter fulvus</name>
    <dbReference type="NCBI Taxonomy" id="2987523"/>
    <lineage>
        <taxon>Bacteria</taxon>
        <taxon>Pseudomonadati</taxon>
        <taxon>Pseudomonadota</taxon>
        <taxon>Alphaproteobacteria</taxon>
        <taxon>Sphingomonadales</taxon>
        <taxon>Erythrobacteraceae</taxon>
        <taxon>Erythrobacter/Porphyrobacter group</taxon>
        <taxon>Erythrobacter</taxon>
    </lineage>
</organism>
<keyword evidence="2" id="KW-1185">Reference proteome</keyword>
<protein>
    <submittedName>
        <fullName evidence="1">Tryptophan 7-halogenase</fullName>
    </submittedName>
</protein>
<evidence type="ECO:0000313" key="1">
    <source>
        <dbReference type="EMBL" id="MDC8754307.1"/>
    </source>
</evidence>
<evidence type="ECO:0000313" key="2">
    <source>
        <dbReference type="Proteomes" id="UP001216558"/>
    </source>
</evidence>
<dbReference type="Gene3D" id="3.50.50.60">
    <property type="entry name" value="FAD/NAD(P)-binding domain"/>
    <property type="match status" value="1"/>
</dbReference>
<dbReference type="InterPro" id="IPR033856">
    <property type="entry name" value="Trp_halogen"/>
</dbReference>
<dbReference type="InterPro" id="IPR006905">
    <property type="entry name" value="Flavin_halogenase"/>
</dbReference>
<comment type="caution">
    <text evidence="1">The sequence shown here is derived from an EMBL/GenBank/DDBJ whole genome shotgun (WGS) entry which is preliminary data.</text>
</comment>
<accession>A0ABT5JNG3</accession>
<dbReference type="InterPro" id="IPR050816">
    <property type="entry name" value="Flavin-dep_Halogenase_NPB"/>
</dbReference>